<dbReference type="STRING" id="1237085.Ngar_c01820"/>
<feature type="region of interest" description="Disordered" evidence="1">
    <location>
        <begin position="55"/>
        <end position="75"/>
    </location>
</feature>
<gene>
    <name evidence="2" type="ordered locus">Ngar_c01820</name>
</gene>
<dbReference type="BioCyc" id="CNIT1237085:G1324-182-MONOMER"/>
<dbReference type="AlphaFoldDB" id="K0I795"/>
<name>K0I795_NITGG</name>
<organism evidence="2 3">
    <name type="scientific">Nitrososphaera gargensis (strain Ga9.2)</name>
    <dbReference type="NCBI Taxonomy" id="1237085"/>
    <lineage>
        <taxon>Archaea</taxon>
        <taxon>Nitrososphaerota</taxon>
        <taxon>Nitrososphaeria</taxon>
        <taxon>Nitrososphaerales</taxon>
        <taxon>Nitrososphaeraceae</taxon>
        <taxon>Nitrososphaera</taxon>
    </lineage>
</organism>
<protein>
    <recommendedName>
        <fullName evidence="4">DUF2795 domain-containing protein</fullName>
    </recommendedName>
</protein>
<dbReference type="InterPro" id="IPR021527">
    <property type="entry name" value="DUF2795"/>
</dbReference>
<evidence type="ECO:0000313" key="2">
    <source>
        <dbReference type="EMBL" id="AFU57131.1"/>
    </source>
</evidence>
<dbReference type="KEGG" id="nga:Ngar_c01820"/>
<dbReference type="EMBL" id="CP002408">
    <property type="protein sequence ID" value="AFU57131.1"/>
    <property type="molecule type" value="Genomic_DNA"/>
</dbReference>
<dbReference type="HOGENOM" id="CLU_045837_0_1_2"/>
<proteinExistence type="predicted"/>
<dbReference type="InParanoid" id="K0I795"/>
<feature type="region of interest" description="Disordered" evidence="1">
    <location>
        <begin position="222"/>
        <end position="249"/>
    </location>
</feature>
<reference evidence="2 3" key="1">
    <citation type="journal article" date="2012" name="Environ. Microbiol.">
        <title>The genome of the ammonia-oxidizing Candidatus Nitrososphaera gargensis: insights into metabolic versatility and environmental adaptations.</title>
        <authorList>
            <person name="Spang A."/>
            <person name="Poehlein A."/>
            <person name="Offre P."/>
            <person name="Zumbragel S."/>
            <person name="Haider S."/>
            <person name="Rychlik N."/>
            <person name="Nowka B."/>
            <person name="Schmeisser C."/>
            <person name="Lebedeva E.V."/>
            <person name="Rattei T."/>
            <person name="Bohm C."/>
            <person name="Schmid M."/>
            <person name="Galushko A."/>
            <person name="Hatzenpichler R."/>
            <person name="Weinmaier T."/>
            <person name="Daniel R."/>
            <person name="Schleper C."/>
            <person name="Spieck E."/>
            <person name="Streit W."/>
            <person name="Wagner M."/>
        </authorList>
    </citation>
    <scope>NUCLEOTIDE SEQUENCE [LARGE SCALE GENOMIC DNA]</scope>
    <source>
        <strain evidence="3">Ga9.2</strain>
    </source>
</reference>
<sequence>MATAPEDGKYRLFVIGQKQLPEIVEGRSTSEERNWALNVLATDKPEDIRKELLPTEYETETRGKRSVGPATPAGEGKYAIVKHDSHTELAYTLELPEVPGPTQKEFEIRKEVSYIVSVKNPDISIKGFAAFEKRKPKYPSSIKQKFGDKRWINVEDPDLLNYENAQVLLIGARQKDVQEELGIDLDEEKETANTTELFKELRIKREQVPLKPLLEGKFLGKGEQQPMAAETRQLSREEAPGRGGKIGGEAAASRAPSAAAIAKILSGIGFPKGKSDLVEYAETSKARVEVAEEIIQVIRELPDRTYNNMADVEKAVGEVR</sequence>
<dbReference type="PANTHER" id="PTHR34776:SF1">
    <property type="entry name" value="F17F16.3 PROTEIN"/>
    <property type="match status" value="1"/>
</dbReference>
<evidence type="ECO:0000256" key="1">
    <source>
        <dbReference type="SAM" id="MobiDB-lite"/>
    </source>
</evidence>
<dbReference type="PANTHER" id="PTHR34776">
    <property type="entry name" value="F17F16.3 PROTEIN"/>
    <property type="match status" value="1"/>
</dbReference>
<evidence type="ECO:0000313" key="3">
    <source>
        <dbReference type="Proteomes" id="UP000008037"/>
    </source>
</evidence>
<keyword evidence="3" id="KW-1185">Reference proteome</keyword>
<evidence type="ECO:0008006" key="4">
    <source>
        <dbReference type="Google" id="ProtNLM"/>
    </source>
</evidence>
<dbReference type="Proteomes" id="UP000008037">
    <property type="component" value="Chromosome"/>
</dbReference>
<dbReference type="Pfam" id="PF11387">
    <property type="entry name" value="DUF2795"/>
    <property type="match status" value="1"/>
</dbReference>
<accession>K0I795</accession>